<feature type="domain" description="DUF402" evidence="2">
    <location>
        <begin position="42"/>
        <end position="150"/>
    </location>
</feature>
<keyword evidence="1" id="KW-0378">Hydrolase</keyword>
<accession>A0A6J4UEN5</accession>
<dbReference type="GO" id="GO:0016787">
    <property type="term" value="F:hydrolase activity"/>
    <property type="evidence" value="ECO:0007669"/>
    <property type="project" value="UniProtKB-KW"/>
</dbReference>
<organism evidence="3">
    <name type="scientific">uncultured Thermomicrobiales bacterium</name>
    <dbReference type="NCBI Taxonomy" id="1645740"/>
    <lineage>
        <taxon>Bacteria</taxon>
        <taxon>Pseudomonadati</taxon>
        <taxon>Thermomicrobiota</taxon>
        <taxon>Thermomicrobia</taxon>
        <taxon>Thermomicrobiales</taxon>
        <taxon>environmental samples</taxon>
    </lineage>
</organism>
<dbReference type="InterPro" id="IPR007295">
    <property type="entry name" value="DUF402"/>
</dbReference>
<dbReference type="InterPro" id="IPR050212">
    <property type="entry name" value="Ntdp-like"/>
</dbReference>
<proteinExistence type="predicted"/>
<dbReference type="Pfam" id="PF04167">
    <property type="entry name" value="DUF402"/>
    <property type="match status" value="1"/>
</dbReference>
<evidence type="ECO:0000313" key="3">
    <source>
        <dbReference type="EMBL" id="CAA9548628.1"/>
    </source>
</evidence>
<reference evidence="3" key="1">
    <citation type="submission" date="2020-02" db="EMBL/GenBank/DDBJ databases">
        <authorList>
            <person name="Meier V. D."/>
        </authorList>
    </citation>
    <scope>NUCLEOTIDE SEQUENCE</scope>
    <source>
        <strain evidence="3">AVDCRST_MAG73</strain>
    </source>
</reference>
<dbReference type="PANTHER" id="PTHR39159">
    <property type="match status" value="1"/>
</dbReference>
<dbReference type="AlphaFoldDB" id="A0A6J4UEN5"/>
<dbReference type="PANTHER" id="PTHR39159:SF1">
    <property type="entry name" value="UPF0374 PROTEIN YGAC"/>
    <property type="match status" value="1"/>
</dbReference>
<dbReference type="SUPFAM" id="SSF159234">
    <property type="entry name" value="FomD-like"/>
    <property type="match status" value="1"/>
</dbReference>
<evidence type="ECO:0000259" key="2">
    <source>
        <dbReference type="Pfam" id="PF04167"/>
    </source>
</evidence>
<dbReference type="EMBL" id="CADCWE010000176">
    <property type="protein sequence ID" value="CAA9548628.1"/>
    <property type="molecule type" value="Genomic_DNA"/>
</dbReference>
<dbReference type="Gene3D" id="2.40.380.10">
    <property type="entry name" value="FomD-like"/>
    <property type="match status" value="1"/>
</dbReference>
<protein>
    <recommendedName>
        <fullName evidence="2">DUF402 domain-containing protein</fullName>
    </recommendedName>
</protein>
<dbReference type="InterPro" id="IPR035930">
    <property type="entry name" value="FomD-like_sf"/>
</dbReference>
<name>A0A6J4UEN5_9BACT</name>
<sequence length="162" mass="17892">MTVVKLAPGGAEVTRYPGVVVEAGAPAPWLAVEARWVNRLVELDGLRFETGDTLHEFFSPHDWFNAFAVFSPDGRLRGWYANVTHPATLDQATDPPTLYWHDLFLDVVALPGGALTVRDEDELAEANLAATDLTLHARIVATCDEILRRVSVRAFPFNHATQ</sequence>
<gene>
    <name evidence="3" type="ORF">AVDCRST_MAG73-2663</name>
</gene>
<evidence type="ECO:0000256" key="1">
    <source>
        <dbReference type="ARBA" id="ARBA00022801"/>
    </source>
</evidence>